<dbReference type="NCBIfam" id="TIGR01784">
    <property type="entry name" value="T_den_put_tspse"/>
    <property type="match status" value="1"/>
</dbReference>
<sequence length="318" mass="36828">MCRINPRVDFAFKKLFGSEENKDLLISLINAIVSEEDRVAEVELKNPYNLADYQSGKISILDIKAKNERGRWFNVEMQISEDYNFDKRAIYYWAKLVTEQLSEGMMFRELKKTISINILDFNFIPDTPEFHNRYKIINTATGKDDKLHDVFELHYIELRKFIKPYREITTALDRWSTFLTKAHQLDKHDVPEQLRGDPAIVKAITAVDRMFDEDDRIIYQMCMEALADMRSKIASAEEKGRQKGRELTKQGIEKARSEVAQATAQNLLRQGLDYETIARVTRLTVDAIASLNAKGGWLSLSRFPDFQVKKMTSAGRVI</sequence>
<evidence type="ECO:0000313" key="2">
    <source>
        <dbReference type="Proteomes" id="UP000008315"/>
    </source>
</evidence>
<evidence type="ECO:0008006" key="3">
    <source>
        <dbReference type="Google" id="ProtNLM"/>
    </source>
</evidence>
<dbReference type="KEGG" id="mah:MEALZ_2819"/>
<organism evidence="1 2">
    <name type="scientific">Methylotuvimicrobium alcaliphilum (strain DSM 19304 / NCIMB 14124 / VKM B-2133 / 20Z)</name>
    <name type="common">Methylomicrobium alcaliphilum</name>
    <dbReference type="NCBI Taxonomy" id="1091494"/>
    <lineage>
        <taxon>Bacteria</taxon>
        <taxon>Pseudomonadati</taxon>
        <taxon>Pseudomonadota</taxon>
        <taxon>Gammaproteobacteria</taxon>
        <taxon>Methylococcales</taxon>
        <taxon>Methylococcaceae</taxon>
        <taxon>Methylotuvimicrobium</taxon>
    </lineage>
</organism>
<dbReference type="PANTHER" id="PTHR41317">
    <property type="entry name" value="PD-(D_E)XK NUCLEASE FAMILY TRANSPOSASE"/>
    <property type="match status" value="1"/>
</dbReference>
<name>G4SZP1_META2</name>
<dbReference type="PATRIC" id="fig|271065.3.peg.2888"/>
<proteinExistence type="predicted"/>
<dbReference type="PANTHER" id="PTHR41317:SF1">
    <property type="entry name" value="PD-(D_E)XK NUCLEASE FAMILY TRANSPOSASE"/>
    <property type="match status" value="1"/>
</dbReference>
<protein>
    <recommendedName>
        <fullName evidence="3">Transposase</fullName>
    </recommendedName>
</protein>
<reference evidence="2" key="1">
    <citation type="journal article" date="2012" name="J. Bacteriol.">
        <title>Genome sequence of the haloalkaliphilic methanotrophic bacterium Methylomicrobium alcaliphilum 20Z.</title>
        <authorList>
            <person name="Vuilleumier S."/>
            <person name="Khmelenina V.N."/>
            <person name="Bringel F."/>
            <person name="Reshetnikov A.S."/>
            <person name="Lajus A."/>
            <person name="Mangenot S."/>
            <person name="Rouy Z."/>
            <person name="Op den Camp H.J."/>
            <person name="Jetten M.S."/>
            <person name="Dispirito A.A."/>
            <person name="Dunfield P."/>
            <person name="Klotz M.G."/>
            <person name="Semrau J.D."/>
            <person name="Stein L.Y."/>
            <person name="Barbe V."/>
            <person name="Medigue C."/>
            <person name="Trotsenko Y.A."/>
            <person name="Kalyuzhnaya M.G."/>
        </authorList>
    </citation>
    <scope>NUCLEOTIDE SEQUENCE [LARGE SCALE GENOMIC DNA]</scope>
    <source>
        <strain evidence="2">DSM 19304 / NCIMB 14124 / VKM B-2133 / 20Z</strain>
    </source>
</reference>
<dbReference type="AlphaFoldDB" id="G4SZP1"/>
<dbReference type="STRING" id="1091494.MEALZ_2819"/>
<accession>G4SZP1</accession>
<evidence type="ECO:0000313" key="1">
    <source>
        <dbReference type="EMBL" id="CCE24485.1"/>
    </source>
</evidence>
<dbReference type="Proteomes" id="UP000008315">
    <property type="component" value="Chromosome"/>
</dbReference>
<gene>
    <name evidence="1" type="ordered locus">MEALZ_2819</name>
</gene>
<dbReference type="RefSeq" id="WP_014149249.1">
    <property type="nucleotide sequence ID" value="NC_016112.1"/>
</dbReference>
<dbReference type="Pfam" id="PF12784">
    <property type="entry name" value="PDDEXK_2"/>
    <property type="match status" value="1"/>
</dbReference>
<dbReference type="InterPro" id="IPR010106">
    <property type="entry name" value="RpnA"/>
</dbReference>
<dbReference type="HOGENOM" id="CLU_057504_0_3_6"/>
<keyword evidence="2" id="KW-1185">Reference proteome</keyword>
<dbReference type="EMBL" id="FO082060">
    <property type="protein sequence ID" value="CCE24485.1"/>
    <property type="molecule type" value="Genomic_DNA"/>
</dbReference>